<evidence type="ECO:0000313" key="6">
    <source>
        <dbReference type="Proteomes" id="UP000184188"/>
    </source>
</evidence>
<dbReference type="EC" id="3.1.1.-" evidence="3"/>
<reference evidence="6" key="1">
    <citation type="journal article" date="2017" name="Genome Biol.">
        <title>Comparative genomics reveals high biological diversity and specific adaptations in the industrially and medically important fungal genus Aspergillus.</title>
        <authorList>
            <person name="de Vries R.P."/>
            <person name="Riley R."/>
            <person name="Wiebenga A."/>
            <person name="Aguilar-Osorio G."/>
            <person name="Amillis S."/>
            <person name="Uchima C.A."/>
            <person name="Anderluh G."/>
            <person name="Asadollahi M."/>
            <person name="Askin M."/>
            <person name="Barry K."/>
            <person name="Battaglia E."/>
            <person name="Bayram O."/>
            <person name="Benocci T."/>
            <person name="Braus-Stromeyer S.A."/>
            <person name="Caldana C."/>
            <person name="Canovas D."/>
            <person name="Cerqueira G.C."/>
            <person name="Chen F."/>
            <person name="Chen W."/>
            <person name="Choi C."/>
            <person name="Clum A."/>
            <person name="Dos Santos R.A."/>
            <person name="Damasio A.R."/>
            <person name="Diallinas G."/>
            <person name="Emri T."/>
            <person name="Fekete E."/>
            <person name="Flipphi M."/>
            <person name="Freyberg S."/>
            <person name="Gallo A."/>
            <person name="Gournas C."/>
            <person name="Habgood R."/>
            <person name="Hainaut M."/>
            <person name="Harispe M.L."/>
            <person name="Henrissat B."/>
            <person name="Hilden K.S."/>
            <person name="Hope R."/>
            <person name="Hossain A."/>
            <person name="Karabika E."/>
            <person name="Karaffa L."/>
            <person name="Karanyi Z."/>
            <person name="Krasevec N."/>
            <person name="Kuo A."/>
            <person name="Kusch H."/>
            <person name="LaButti K."/>
            <person name="Lagendijk E.L."/>
            <person name="Lapidus A."/>
            <person name="Levasseur A."/>
            <person name="Lindquist E."/>
            <person name="Lipzen A."/>
            <person name="Logrieco A.F."/>
            <person name="MacCabe A."/>
            <person name="Maekelae M.R."/>
            <person name="Malavazi I."/>
            <person name="Melin P."/>
            <person name="Meyer V."/>
            <person name="Mielnichuk N."/>
            <person name="Miskei M."/>
            <person name="Molnar A.P."/>
            <person name="Mule G."/>
            <person name="Ngan C.Y."/>
            <person name="Orejas M."/>
            <person name="Orosz E."/>
            <person name="Ouedraogo J.P."/>
            <person name="Overkamp K.M."/>
            <person name="Park H.-S."/>
            <person name="Perrone G."/>
            <person name="Piumi F."/>
            <person name="Punt P.J."/>
            <person name="Ram A.F."/>
            <person name="Ramon A."/>
            <person name="Rauscher S."/>
            <person name="Record E."/>
            <person name="Riano-Pachon D.M."/>
            <person name="Robert V."/>
            <person name="Roehrig J."/>
            <person name="Ruller R."/>
            <person name="Salamov A."/>
            <person name="Salih N.S."/>
            <person name="Samson R.A."/>
            <person name="Sandor E."/>
            <person name="Sanguinetti M."/>
            <person name="Schuetze T."/>
            <person name="Sepcic K."/>
            <person name="Shelest E."/>
            <person name="Sherlock G."/>
            <person name="Sophianopoulou V."/>
            <person name="Squina F.M."/>
            <person name="Sun H."/>
            <person name="Susca A."/>
            <person name="Todd R.B."/>
            <person name="Tsang A."/>
            <person name="Unkles S.E."/>
            <person name="van de Wiele N."/>
            <person name="van Rossen-Uffink D."/>
            <person name="Oliveira J.V."/>
            <person name="Vesth T.C."/>
            <person name="Visser J."/>
            <person name="Yu J.-H."/>
            <person name="Zhou M."/>
            <person name="Andersen M.R."/>
            <person name="Archer D.B."/>
            <person name="Baker S.E."/>
            <person name="Benoit I."/>
            <person name="Brakhage A.A."/>
            <person name="Braus G.H."/>
            <person name="Fischer R."/>
            <person name="Frisvad J.C."/>
            <person name="Goldman G.H."/>
            <person name="Houbraken J."/>
            <person name="Oakley B."/>
            <person name="Pocsi I."/>
            <person name="Scazzocchio C."/>
            <person name="Seiboth B."/>
            <person name="vanKuyk P.A."/>
            <person name="Wortman J."/>
            <person name="Dyer P.S."/>
            <person name="Grigoriev I.V."/>
        </authorList>
    </citation>
    <scope>NUCLEOTIDE SEQUENCE [LARGE SCALE GENOMIC DNA]</scope>
    <source>
        <strain evidence="6">CBS 506.65</strain>
    </source>
</reference>
<dbReference type="InterPro" id="IPR019826">
    <property type="entry name" value="Carboxylesterase_B_AS"/>
</dbReference>
<sequence length="545" mass="60426">MIAAGLLAAWCVDAYPSPLSSSVEDESALQVHTSYGDLLGAVSEYNDEVIAFKGIPYAAPPTGPRRWRPPAPMEPWTGVRNATEFGIQCPQYNDTMTLWTTGSTQMSEDCLFMNIWVPANRKGDEKLPVYFWMHGGRFIQGSGAVVTYDGSGLAAHDVIVVTVNYRLGPLGFLAHPELSAESETNSSGNYGALDLIYALNWVKEEIAAFGGDPDSITVGGQSSGSSCSLDMMYSPLAHGLAKGIVVESGTRAPHDPMTGSLATSYRLQDQAEADGVRFMAEMNVTTLEELRNVPFDTLLIYDQEDDTTYSDTRFENSSIFFLDPPIWRPVLDGHFLPSTYGELLETGRHANVPILAGYNLDEAGAKLSPGLTLDTFRSNFTAIMGNLSSEFFSLYPAENDAQANNASNRFWQAFSRTSQWKWARDYALGGASADTFLYFWTHTPPDWTLGASHGTEMYYVFNNIPYTQPSAAWTATDYAIEKRMVQYWLNFIKDSDPNGSNLPYWPATSEDPLNMWLGDAWGPGEVADPVEMKLIWEYLKQFEQW</sequence>
<dbReference type="EMBL" id="KV878338">
    <property type="protein sequence ID" value="OJJ48965.1"/>
    <property type="molecule type" value="Genomic_DNA"/>
</dbReference>
<evidence type="ECO:0000259" key="4">
    <source>
        <dbReference type="Pfam" id="PF00135"/>
    </source>
</evidence>
<dbReference type="Gene3D" id="3.40.50.1820">
    <property type="entry name" value="alpha/beta hydrolase"/>
    <property type="match status" value="1"/>
</dbReference>
<dbReference type="GO" id="GO:0016787">
    <property type="term" value="F:hydrolase activity"/>
    <property type="evidence" value="ECO:0007669"/>
    <property type="project" value="UniProtKB-KW"/>
</dbReference>
<evidence type="ECO:0000313" key="5">
    <source>
        <dbReference type="EMBL" id="OJJ48965.1"/>
    </source>
</evidence>
<dbReference type="InterPro" id="IPR002018">
    <property type="entry name" value="CarbesteraseB"/>
</dbReference>
<accession>A0A1L9SNZ8</accession>
<dbReference type="RefSeq" id="XP_022583475.1">
    <property type="nucleotide sequence ID" value="XM_022728938.1"/>
</dbReference>
<dbReference type="SUPFAM" id="SSF53474">
    <property type="entry name" value="alpha/beta-Hydrolases"/>
    <property type="match status" value="1"/>
</dbReference>
<evidence type="ECO:0000256" key="2">
    <source>
        <dbReference type="ARBA" id="ARBA00022801"/>
    </source>
</evidence>
<feature type="domain" description="Carboxylesterase type B" evidence="4">
    <location>
        <begin position="29"/>
        <end position="511"/>
    </location>
</feature>
<dbReference type="PANTHER" id="PTHR11559">
    <property type="entry name" value="CARBOXYLESTERASE"/>
    <property type="match status" value="1"/>
</dbReference>
<keyword evidence="2 3" id="KW-0378">Hydrolase</keyword>
<gene>
    <name evidence="5" type="ORF">ASPZODRAFT_60694</name>
</gene>
<name>A0A1L9SNZ8_9EURO</name>
<dbReference type="Pfam" id="PF00135">
    <property type="entry name" value="COesterase"/>
    <property type="match status" value="1"/>
</dbReference>
<dbReference type="STRING" id="1073090.A0A1L9SNZ8"/>
<dbReference type="PROSITE" id="PS00122">
    <property type="entry name" value="CARBOXYLESTERASE_B_1"/>
    <property type="match status" value="1"/>
</dbReference>
<organism evidence="5 6">
    <name type="scientific">Penicilliopsis zonata CBS 506.65</name>
    <dbReference type="NCBI Taxonomy" id="1073090"/>
    <lineage>
        <taxon>Eukaryota</taxon>
        <taxon>Fungi</taxon>
        <taxon>Dikarya</taxon>
        <taxon>Ascomycota</taxon>
        <taxon>Pezizomycotina</taxon>
        <taxon>Eurotiomycetes</taxon>
        <taxon>Eurotiomycetidae</taxon>
        <taxon>Eurotiales</taxon>
        <taxon>Aspergillaceae</taxon>
        <taxon>Penicilliopsis</taxon>
    </lineage>
</organism>
<keyword evidence="6" id="KW-1185">Reference proteome</keyword>
<evidence type="ECO:0000256" key="3">
    <source>
        <dbReference type="RuleBase" id="RU361235"/>
    </source>
</evidence>
<evidence type="ECO:0000256" key="1">
    <source>
        <dbReference type="ARBA" id="ARBA00005964"/>
    </source>
</evidence>
<comment type="similarity">
    <text evidence="1 3">Belongs to the type-B carboxylesterase/lipase family.</text>
</comment>
<proteinExistence type="inferred from homology"/>
<dbReference type="AlphaFoldDB" id="A0A1L9SNZ8"/>
<dbReference type="GeneID" id="34615402"/>
<dbReference type="VEuPathDB" id="FungiDB:ASPZODRAFT_60694"/>
<dbReference type="InterPro" id="IPR050309">
    <property type="entry name" value="Type-B_Carboxylest/Lipase"/>
</dbReference>
<protein>
    <recommendedName>
        <fullName evidence="3">Carboxylic ester hydrolase</fullName>
        <ecNumber evidence="3">3.1.1.-</ecNumber>
    </recommendedName>
</protein>
<dbReference type="Proteomes" id="UP000184188">
    <property type="component" value="Unassembled WGS sequence"/>
</dbReference>
<dbReference type="InterPro" id="IPR029058">
    <property type="entry name" value="AB_hydrolase_fold"/>
</dbReference>
<dbReference type="OrthoDB" id="408631at2759"/>